<name>A0A0F9YN38_9MICR</name>
<dbReference type="RefSeq" id="XP_024329894.1">
    <property type="nucleotide sequence ID" value="XM_024473739.1"/>
</dbReference>
<reference evidence="1 2" key="1">
    <citation type="journal article" date="2015" name="Environ. Microbiol.">
        <title>Genome analyses suggest the presence of polyploidy and recent human-driven expansions in eight global populations of the honeybee pathogen Nosema ceranae.</title>
        <authorList>
            <person name="Pelin A."/>
            <person name="Selman M."/>
            <person name="Aris-Brosou S."/>
            <person name="Farinelli L."/>
            <person name="Corradi N."/>
        </authorList>
    </citation>
    <scope>NUCLEOTIDE SEQUENCE [LARGE SCALE GENOMIC DNA]</scope>
    <source>
        <strain evidence="1 2">PA08 1199</strain>
    </source>
</reference>
<dbReference type="EMBL" id="JPQZ01000110">
    <property type="protein sequence ID" value="KKO74152.1"/>
    <property type="molecule type" value="Genomic_DNA"/>
</dbReference>
<comment type="caution">
    <text evidence="1">The sequence shown here is derived from an EMBL/GenBank/DDBJ whole genome shotgun (WGS) entry which is preliminary data.</text>
</comment>
<gene>
    <name evidence="1" type="ORF">AAJ76_1100006908</name>
</gene>
<protein>
    <submittedName>
        <fullName evidence="1">Uncharacterized protein</fullName>
    </submittedName>
</protein>
<evidence type="ECO:0000313" key="1">
    <source>
        <dbReference type="EMBL" id="KKO74152.1"/>
    </source>
</evidence>
<dbReference type="Proteomes" id="UP000034350">
    <property type="component" value="Unassembled WGS sequence"/>
</dbReference>
<proteinExistence type="predicted"/>
<dbReference type="VEuPathDB" id="MicrosporidiaDB:AAJ76_1100006908"/>
<evidence type="ECO:0000313" key="2">
    <source>
        <dbReference type="Proteomes" id="UP000034350"/>
    </source>
</evidence>
<organism evidence="1 2">
    <name type="scientific">Vairimorpha ceranae</name>
    <dbReference type="NCBI Taxonomy" id="40302"/>
    <lineage>
        <taxon>Eukaryota</taxon>
        <taxon>Fungi</taxon>
        <taxon>Fungi incertae sedis</taxon>
        <taxon>Microsporidia</taxon>
        <taxon>Nosematidae</taxon>
        <taxon>Vairimorpha</taxon>
    </lineage>
</organism>
<dbReference type="GeneID" id="36318636"/>
<dbReference type="OrthoDB" id="2190755at2759"/>
<keyword evidence="2" id="KW-1185">Reference proteome</keyword>
<dbReference type="VEuPathDB" id="MicrosporidiaDB:G9O61_00g020380"/>
<sequence length="67" mass="8182">MNHDQEITKLLAKVMHNSYKRKEVNECIYRIFYKMEKILNTDNLDEDIEHLKDEYSAILKEINKYMS</sequence>
<accession>A0A0F9YN38</accession>
<dbReference type="AlphaFoldDB" id="A0A0F9YN38"/>